<evidence type="ECO:0000256" key="1">
    <source>
        <dbReference type="ARBA" id="ARBA00004123"/>
    </source>
</evidence>
<dbReference type="AlphaFoldDB" id="A0A8T0GY76"/>
<proteinExistence type="inferred from homology"/>
<evidence type="ECO:0000256" key="3">
    <source>
        <dbReference type="ARBA" id="ARBA00008212"/>
    </source>
</evidence>
<accession>A0A8T0GY76</accession>
<keyword evidence="9" id="KW-0539">Nucleus</keyword>
<evidence type="ECO:0000313" key="12">
    <source>
        <dbReference type="Proteomes" id="UP000822688"/>
    </source>
</evidence>
<dbReference type="CDD" id="cd16651">
    <property type="entry name" value="SPL-RING_NSE2"/>
    <property type="match status" value="1"/>
</dbReference>
<protein>
    <recommendedName>
        <fullName evidence="10">SP-RING-type domain-containing protein</fullName>
    </recommendedName>
</protein>
<comment type="subcellular location">
    <subcellularLocation>
        <location evidence="1">Nucleus</location>
    </subcellularLocation>
</comment>
<evidence type="ECO:0000256" key="6">
    <source>
        <dbReference type="ARBA" id="ARBA00022771"/>
    </source>
</evidence>
<dbReference type="Pfam" id="PF11789">
    <property type="entry name" value="zf-Nse"/>
    <property type="match status" value="1"/>
</dbReference>
<evidence type="ECO:0000313" key="11">
    <source>
        <dbReference type="EMBL" id="KAG0563074.1"/>
    </source>
</evidence>
<dbReference type="Gene3D" id="3.30.40.10">
    <property type="entry name" value="Zinc/RING finger domain, C3HC4 (zinc finger)"/>
    <property type="match status" value="1"/>
</dbReference>
<dbReference type="GO" id="GO:0016925">
    <property type="term" value="P:protein sumoylation"/>
    <property type="evidence" value="ECO:0007669"/>
    <property type="project" value="UniProtKB-ARBA"/>
</dbReference>
<comment type="caution">
    <text evidence="11">The sequence shown here is derived from an EMBL/GenBank/DDBJ whole genome shotgun (WGS) entry which is preliminary data.</text>
</comment>
<evidence type="ECO:0000256" key="2">
    <source>
        <dbReference type="ARBA" id="ARBA00004718"/>
    </source>
</evidence>
<evidence type="ECO:0000259" key="10">
    <source>
        <dbReference type="Pfam" id="PF11789"/>
    </source>
</evidence>
<name>A0A8T0GY76_CERPU</name>
<reference evidence="11" key="1">
    <citation type="submission" date="2020-06" db="EMBL/GenBank/DDBJ databases">
        <title>WGS assembly of Ceratodon purpureus strain R40.</title>
        <authorList>
            <person name="Carey S.B."/>
            <person name="Jenkins J."/>
            <person name="Shu S."/>
            <person name="Lovell J.T."/>
            <person name="Sreedasyam A."/>
            <person name="Maumus F."/>
            <person name="Tiley G.P."/>
            <person name="Fernandez-Pozo N."/>
            <person name="Barry K."/>
            <person name="Chen C."/>
            <person name="Wang M."/>
            <person name="Lipzen A."/>
            <person name="Daum C."/>
            <person name="Saski C.A."/>
            <person name="Payton A.C."/>
            <person name="Mcbreen J.C."/>
            <person name="Conrad R.E."/>
            <person name="Kollar L.M."/>
            <person name="Olsson S."/>
            <person name="Huttunen S."/>
            <person name="Landis J.B."/>
            <person name="Wickett N.J."/>
            <person name="Johnson M.G."/>
            <person name="Rensing S.A."/>
            <person name="Grimwood J."/>
            <person name="Schmutz J."/>
            <person name="Mcdaniel S.F."/>
        </authorList>
    </citation>
    <scope>NUCLEOTIDE SEQUENCE</scope>
    <source>
        <strain evidence="11">R40</strain>
    </source>
</reference>
<keyword evidence="6" id="KW-0863">Zinc-finger</keyword>
<dbReference type="InterPro" id="IPR004181">
    <property type="entry name" value="Znf_MIZ"/>
</dbReference>
<dbReference type="PANTHER" id="PTHR21330:SF1">
    <property type="entry name" value="E3 SUMO-PROTEIN LIGASE NSE2"/>
    <property type="match status" value="1"/>
</dbReference>
<dbReference type="InterPro" id="IPR013083">
    <property type="entry name" value="Znf_RING/FYVE/PHD"/>
</dbReference>
<dbReference type="GO" id="GO:0000724">
    <property type="term" value="P:double-strand break repair via homologous recombination"/>
    <property type="evidence" value="ECO:0007669"/>
    <property type="project" value="InterPro"/>
</dbReference>
<dbReference type="InterPro" id="IPR026846">
    <property type="entry name" value="Nse2(Mms21)"/>
</dbReference>
<comment type="similarity">
    <text evidence="3">Belongs to the NSE2 family.</text>
</comment>
<evidence type="ECO:0000256" key="8">
    <source>
        <dbReference type="ARBA" id="ARBA00022833"/>
    </source>
</evidence>
<keyword evidence="7" id="KW-0833">Ubl conjugation pathway</keyword>
<organism evidence="11 12">
    <name type="scientific">Ceratodon purpureus</name>
    <name type="common">Fire moss</name>
    <name type="synonym">Dicranum purpureum</name>
    <dbReference type="NCBI Taxonomy" id="3225"/>
    <lineage>
        <taxon>Eukaryota</taxon>
        <taxon>Viridiplantae</taxon>
        <taxon>Streptophyta</taxon>
        <taxon>Embryophyta</taxon>
        <taxon>Bryophyta</taxon>
        <taxon>Bryophytina</taxon>
        <taxon>Bryopsida</taxon>
        <taxon>Dicranidae</taxon>
        <taxon>Pseudoditrichales</taxon>
        <taxon>Ditrichaceae</taxon>
        <taxon>Ceratodon</taxon>
    </lineage>
</organism>
<dbReference type="GO" id="GO:0061665">
    <property type="term" value="F:SUMO ligase activity"/>
    <property type="evidence" value="ECO:0007669"/>
    <property type="project" value="TreeGrafter"/>
</dbReference>
<feature type="domain" description="SP-RING-type" evidence="10">
    <location>
        <begin position="176"/>
        <end position="239"/>
    </location>
</feature>
<keyword evidence="8" id="KW-0862">Zinc</keyword>
<dbReference type="GO" id="GO:0008270">
    <property type="term" value="F:zinc ion binding"/>
    <property type="evidence" value="ECO:0007669"/>
    <property type="project" value="UniProtKB-KW"/>
</dbReference>
<dbReference type="GO" id="GO:0005634">
    <property type="term" value="C:nucleus"/>
    <property type="evidence" value="ECO:0007669"/>
    <property type="project" value="UniProtKB-SubCell"/>
</dbReference>
<evidence type="ECO:0000256" key="7">
    <source>
        <dbReference type="ARBA" id="ARBA00022786"/>
    </source>
</evidence>
<dbReference type="PANTHER" id="PTHR21330">
    <property type="entry name" value="E3 SUMO-PROTEIN LIGASE NSE2"/>
    <property type="match status" value="1"/>
</dbReference>
<dbReference type="GO" id="GO:0030915">
    <property type="term" value="C:Smc5-Smc6 complex"/>
    <property type="evidence" value="ECO:0007669"/>
    <property type="project" value="InterPro"/>
</dbReference>
<keyword evidence="4" id="KW-0808">Transferase</keyword>
<dbReference type="Proteomes" id="UP000822688">
    <property type="component" value="Chromosome 8"/>
</dbReference>
<dbReference type="EMBL" id="CM026429">
    <property type="protein sequence ID" value="KAG0563074.1"/>
    <property type="molecule type" value="Genomic_DNA"/>
</dbReference>
<keyword evidence="5" id="KW-0479">Metal-binding</keyword>
<comment type="pathway">
    <text evidence="2">Protein modification; protein sumoylation.</text>
</comment>
<evidence type="ECO:0000256" key="4">
    <source>
        <dbReference type="ARBA" id="ARBA00022679"/>
    </source>
</evidence>
<gene>
    <name evidence="11" type="ORF">KC19_8G003200</name>
</gene>
<evidence type="ECO:0000256" key="9">
    <source>
        <dbReference type="ARBA" id="ARBA00023242"/>
    </source>
</evidence>
<keyword evidence="12" id="KW-1185">Reference proteome</keyword>
<evidence type="ECO:0000256" key="5">
    <source>
        <dbReference type="ARBA" id="ARBA00022723"/>
    </source>
</evidence>
<sequence>MELRTVTPVYQRDFGVVTIMVFGWLIRAMATPSVDRVRSTIRALQWNTQDLLQDFDRTVLYAKLVAEDLEKYNDSDSVHELQDATLDILTASHNLRNHSKALDSISASYQPSSEVTNFEQLLRDRVREVEEESPFDPETHELLKEFKEAVWEVHHAGEPMPGQEEEEIVVTGASQAIPNTACALSGKPVDQLENPVRSRACRHIYERDAVIDYVRKHEAETQMTRRHRPHPCRCAAAGCPGILVEDQLICDRSLKIQIQEYMLRQQSSNVDVVADCTHIDEDDVTPLKASGSRRRS</sequence>